<dbReference type="PATRIC" id="fig|1341683.3.peg.1124"/>
<evidence type="ECO:0000256" key="6">
    <source>
        <dbReference type="ARBA" id="ARBA00023136"/>
    </source>
</evidence>
<comment type="similarity">
    <text evidence="2">Belongs to the Rht family.</text>
</comment>
<protein>
    <recommendedName>
        <fullName evidence="10">Leucine efflux protein</fullName>
    </recommendedName>
</protein>
<keyword evidence="4 7" id="KW-0812">Transmembrane</keyword>
<dbReference type="OrthoDB" id="9784202at2"/>
<dbReference type="InterPro" id="IPR001123">
    <property type="entry name" value="LeuE-type"/>
</dbReference>
<keyword evidence="9" id="KW-1185">Reference proteome</keyword>
<evidence type="ECO:0000256" key="5">
    <source>
        <dbReference type="ARBA" id="ARBA00022989"/>
    </source>
</evidence>
<evidence type="ECO:0008006" key="10">
    <source>
        <dbReference type="Google" id="ProtNLM"/>
    </source>
</evidence>
<name>V2VWA9_9GAMM</name>
<evidence type="ECO:0000256" key="1">
    <source>
        <dbReference type="ARBA" id="ARBA00004651"/>
    </source>
</evidence>
<comment type="caution">
    <text evidence="8">The sequence shown here is derived from an EMBL/GenBank/DDBJ whole genome shotgun (WGS) entry which is preliminary data.</text>
</comment>
<feature type="transmembrane region" description="Helical" evidence="7">
    <location>
        <begin position="128"/>
        <end position="150"/>
    </location>
</feature>
<gene>
    <name evidence="8" type="ORF">P255_01135</name>
</gene>
<feature type="transmembrane region" description="Helical" evidence="7">
    <location>
        <begin position="156"/>
        <end position="176"/>
    </location>
</feature>
<evidence type="ECO:0000313" key="8">
    <source>
        <dbReference type="EMBL" id="ESK52039.1"/>
    </source>
</evidence>
<keyword evidence="5 7" id="KW-1133">Transmembrane helix</keyword>
<evidence type="ECO:0000256" key="2">
    <source>
        <dbReference type="ARBA" id="ARBA00007928"/>
    </source>
</evidence>
<organism evidence="8 9">
    <name type="scientific">Acinetobacter brisouii CIP 110357</name>
    <dbReference type="NCBI Taxonomy" id="1341683"/>
    <lineage>
        <taxon>Bacteria</taxon>
        <taxon>Pseudomonadati</taxon>
        <taxon>Pseudomonadota</taxon>
        <taxon>Gammaproteobacteria</taxon>
        <taxon>Moraxellales</taxon>
        <taxon>Moraxellaceae</taxon>
        <taxon>Acinetobacter</taxon>
    </lineage>
</organism>
<feature type="transmembrane region" description="Helical" evidence="7">
    <location>
        <begin position="196"/>
        <end position="217"/>
    </location>
</feature>
<dbReference type="EMBL" id="AYEU01000004">
    <property type="protein sequence ID" value="ESK52039.1"/>
    <property type="molecule type" value="Genomic_DNA"/>
</dbReference>
<evidence type="ECO:0000256" key="3">
    <source>
        <dbReference type="ARBA" id="ARBA00022475"/>
    </source>
</evidence>
<dbReference type="HOGENOM" id="CLU_079569_3_1_6"/>
<comment type="subcellular location">
    <subcellularLocation>
        <location evidence="1">Cell membrane</location>
        <topology evidence="1">Multi-pass membrane protein</topology>
    </subcellularLocation>
</comment>
<dbReference type="PANTHER" id="PTHR30086:SF15">
    <property type="entry name" value="LEUCINE EFFLUX PROTEIN"/>
    <property type="match status" value="1"/>
</dbReference>
<dbReference type="STRING" id="396323.VH98_06655"/>
<dbReference type="PIRSF" id="PIRSF006324">
    <property type="entry name" value="LeuE"/>
    <property type="match status" value="1"/>
</dbReference>
<dbReference type="RefSeq" id="WP_004901351.1">
    <property type="nucleotide sequence ID" value="NZ_BBTI01000012.1"/>
</dbReference>
<feature type="transmembrane region" description="Helical" evidence="7">
    <location>
        <begin position="12"/>
        <end position="31"/>
    </location>
</feature>
<dbReference type="Proteomes" id="UP000018418">
    <property type="component" value="Unassembled WGS sequence"/>
</dbReference>
<dbReference type="NCBIfam" id="NF008201">
    <property type="entry name" value="PRK10958.1"/>
    <property type="match status" value="1"/>
</dbReference>
<feature type="transmembrane region" description="Helical" evidence="7">
    <location>
        <begin position="72"/>
        <end position="93"/>
    </location>
</feature>
<dbReference type="GO" id="GO:0015820">
    <property type="term" value="P:L-leucine transport"/>
    <property type="evidence" value="ECO:0007669"/>
    <property type="project" value="TreeGrafter"/>
</dbReference>
<dbReference type="GO" id="GO:0015190">
    <property type="term" value="F:L-leucine transmembrane transporter activity"/>
    <property type="evidence" value="ECO:0007669"/>
    <property type="project" value="TreeGrafter"/>
</dbReference>
<sequence length="220" mass="23854">MFGIIDLPRFIIGTILIVLLPGPNSLYLLATASRYGIKRGYQAALGILTGDSILILATVLGAVSLIHAYPVIFTILKVLGAGYLAYLGIKLFLHSIGIWKNAKNPVVATEVTSTSEPTMTALHPFRTALTISLLNPKAILFFLSFFVQFVDPNSSAPMLSFLILAVILQFISFSYLTSLIFGGRKLARYFSQQQRLASLATCAVGILFLTFGAKLAFSTI</sequence>
<evidence type="ECO:0000313" key="9">
    <source>
        <dbReference type="Proteomes" id="UP000018418"/>
    </source>
</evidence>
<keyword evidence="6 7" id="KW-0472">Membrane</keyword>
<feature type="transmembrane region" description="Helical" evidence="7">
    <location>
        <begin position="43"/>
        <end position="66"/>
    </location>
</feature>
<keyword evidence="3" id="KW-1003">Cell membrane</keyword>
<dbReference type="AlphaFoldDB" id="V2VWA9"/>
<proteinExistence type="inferred from homology"/>
<dbReference type="Pfam" id="PF01810">
    <property type="entry name" value="LysE"/>
    <property type="match status" value="1"/>
</dbReference>
<evidence type="ECO:0000256" key="4">
    <source>
        <dbReference type="ARBA" id="ARBA00022692"/>
    </source>
</evidence>
<dbReference type="PANTHER" id="PTHR30086">
    <property type="entry name" value="ARGININE EXPORTER PROTEIN ARGO"/>
    <property type="match status" value="1"/>
</dbReference>
<dbReference type="GO" id="GO:0005886">
    <property type="term" value="C:plasma membrane"/>
    <property type="evidence" value="ECO:0007669"/>
    <property type="project" value="UniProtKB-SubCell"/>
</dbReference>
<evidence type="ECO:0000256" key="7">
    <source>
        <dbReference type="SAM" id="Phobius"/>
    </source>
</evidence>
<reference evidence="8 9" key="1">
    <citation type="submission" date="2013-10" db="EMBL/GenBank/DDBJ databases">
        <title>The Genome Sequence of Acinetobacter brisouii CIP 110357.</title>
        <authorList>
            <consortium name="The Broad Institute Genomics Platform"/>
            <consortium name="The Broad Institute Genome Sequencing Center for Infectious Disease"/>
            <person name="Cerqueira G."/>
            <person name="Feldgarden M."/>
            <person name="Courvalin P."/>
            <person name="Grillot-Courvalin C."/>
            <person name="Clermont D."/>
            <person name="Rocha E."/>
            <person name="Yoon E.-J."/>
            <person name="Nemec A."/>
            <person name="Young S.K."/>
            <person name="Zeng Q."/>
            <person name="Gargeya S."/>
            <person name="Fitzgerald M."/>
            <person name="Abouelleil A."/>
            <person name="Alvarado L."/>
            <person name="Berlin A.M."/>
            <person name="Chapman S.B."/>
            <person name="Gainer-Dewar J."/>
            <person name="Goldberg J."/>
            <person name="Gnerre S."/>
            <person name="Griggs A."/>
            <person name="Gujja S."/>
            <person name="Hansen M."/>
            <person name="Howarth C."/>
            <person name="Imamovic A."/>
            <person name="Ireland A."/>
            <person name="Larimer J."/>
            <person name="McCowan C."/>
            <person name="Murphy C."/>
            <person name="Pearson M."/>
            <person name="Poon T.W."/>
            <person name="Priest M."/>
            <person name="Roberts A."/>
            <person name="Saif S."/>
            <person name="Shea T."/>
            <person name="Sykes S."/>
            <person name="Wortman J."/>
            <person name="Nusbaum C."/>
            <person name="Birren B."/>
        </authorList>
    </citation>
    <scope>NUCLEOTIDE SEQUENCE [LARGE SCALE GENOMIC DNA]</scope>
    <source>
        <strain evidence="8 9">CIP 110357</strain>
    </source>
</reference>
<accession>V2VWA9</accession>